<dbReference type="PROSITE" id="PS50102">
    <property type="entry name" value="RRM"/>
    <property type="match status" value="2"/>
</dbReference>
<dbReference type="PANTHER" id="PTHR24012">
    <property type="entry name" value="RNA BINDING PROTEIN"/>
    <property type="match status" value="1"/>
</dbReference>
<keyword evidence="2 3" id="KW-0694">RNA-binding</keyword>
<feature type="domain" description="RRM" evidence="5">
    <location>
        <begin position="296"/>
        <end position="369"/>
    </location>
</feature>
<proteinExistence type="predicted"/>
<evidence type="ECO:0000313" key="6">
    <source>
        <dbReference type="EMBL" id="KAL0078442.1"/>
    </source>
</evidence>
<dbReference type="InterPro" id="IPR035979">
    <property type="entry name" value="RBD_domain_sf"/>
</dbReference>
<keyword evidence="1" id="KW-0677">Repeat</keyword>
<dbReference type="InterPro" id="IPR012677">
    <property type="entry name" value="Nucleotide-bd_a/b_plait_sf"/>
</dbReference>
<evidence type="ECO:0000256" key="2">
    <source>
        <dbReference type="ARBA" id="ARBA00022884"/>
    </source>
</evidence>
<reference evidence="6 7" key="1">
    <citation type="submission" date="2024-04" db="EMBL/GenBank/DDBJ databases">
        <title>Symmetric and asymmetric DNA N6-adenine methylation regulates different biological responses in Mucorales.</title>
        <authorList>
            <consortium name="Lawrence Berkeley National Laboratory"/>
            <person name="Lax C."/>
            <person name="Mondo S.J."/>
            <person name="Osorio-Concepcion M."/>
            <person name="Muszewska A."/>
            <person name="Corrochano-Luque M."/>
            <person name="Gutierrez G."/>
            <person name="Riley R."/>
            <person name="Lipzen A."/>
            <person name="Guo J."/>
            <person name="Hundley H."/>
            <person name="Amirebrahimi M."/>
            <person name="Ng V."/>
            <person name="Lorenzo-Gutierrez D."/>
            <person name="Binder U."/>
            <person name="Yang J."/>
            <person name="Song Y."/>
            <person name="Canovas D."/>
            <person name="Navarro E."/>
            <person name="Freitag M."/>
            <person name="Gabaldon T."/>
            <person name="Grigoriev I.V."/>
            <person name="Corrochano L.M."/>
            <person name="Nicolas F.E."/>
            <person name="Garre V."/>
        </authorList>
    </citation>
    <scope>NUCLEOTIDE SEQUENCE [LARGE SCALE GENOMIC DNA]</scope>
    <source>
        <strain evidence="6 7">L51</strain>
    </source>
</reference>
<protein>
    <recommendedName>
        <fullName evidence="5">RRM domain-containing protein</fullName>
    </recommendedName>
</protein>
<dbReference type="InterPro" id="IPR000504">
    <property type="entry name" value="RRM_dom"/>
</dbReference>
<feature type="compositionally biased region" description="Polar residues" evidence="4">
    <location>
        <begin position="529"/>
        <end position="539"/>
    </location>
</feature>
<feature type="region of interest" description="Disordered" evidence="4">
    <location>
        <begin position="529"/>
        <end position="578"/>
    </location>
</feature>
<dbReference type="SUPFAM" id="SSF54928">
    <property type="entry name" value="RNA-binding domain, RBD"/>
    <property type="match status" value="2"/>
</dbReference>
<dbReference type="PRINTS" id="PR00961">
    <property type="entry name" value="HUDSXLRNA"/>
</dbReference>
<evidence type="ECO:0000256" key="3">
    <source>
        <dbReference type="PROSITE-ProRule" id="PRU00176"/>
    </source>
</evidence>
<evidence type="ECO:0000259" key="5">
    <source>
        <dbReference type="PROSITE" id="PS50102"/>
    </source>
</evidence>
<dbReference type="Proteomes" id="UP001448207">
    <property type="component" value="Unassembled WGS sequence"/>
</dbReference>
<feature type="compositionally biased region" description="Pro residues" evidence="4">
    <location>
        <begin position="201"/>
        <end position="213"/>
    </location>
</feature>
<keyword evidence="7" id="KW-1185">Reference proteome</keyword>
<gene>
    <name evidence="6" type="ORF">J3Q64DRAFT_1283602</name>
</gene>
<evidence type="ECO:0000256" key="4">
    <source>
        <dbReference type="SAM" id="MobiDB-lite"/>
    </source>
</evidence>
<dbReference type="Gene3D" id="3.30.70.330">
    <property type="match status" value="2"/>
</dbReference>
<dbReference type="EMBL" id="JBCLYO010000025">
    <property type="protein sequence ID" value="KAL0078442.1"/>
    <property type="molecule type" value="Genomic_DNA"/>
</dbReference>
<dbReference type="Pfam" id="PF00076">
    <property type="entry name" value="RRM_1"/>
    <property type="match status" value="2"/>
</dbReference>
<dbReference type="InterPro" id="IPR002343">
    <property type="entry name" value="Hud_Sxl_RNA"/>
</dbReference>
<feature type="domain" description="RRM" evidence="5">
    <location>
        <begin position="387"/>
        <end position="466"/>
    </location>
</feature>
<accession>A0ABR3ANW2</accession>
<organism evidence="6 7">
    <name type="scientific">Phycomyces blakesleeanus</name>
    <dbReference type="NCBI Taxonomy" id="4837"/>
    <lineage>
        <taxon>Eukaryota</taxon>
        <taxon>Fungi</taxon>
        <taxon>Fungi incertae sedis</taxon>
        <taxon>Mucoromycota</taxon>
        <taxon>Mucoromycotina</taxon>
        <taxon>Mucoromycetes</taxon>
        <taxon>Mucorales</taxon>
        <taxon>Phycomycetaceae</taxon>
        <taxon>Phycomyces</taxon>
    </lineage>
</organism>
<sequence length="578" mass="61734">MASPQVSAVPVTKVMEDGEKKYRRSHETQNNIPTSPPYPPYYGHIDPAQMAAAYEQHQQSMAAAYEQHQQSVAAATAAAAASSSSGGGGATGGAGSTAVSGGFDPNDASHYAYVYPLSPQFSVQYYSDYGYQSYPGSPALHPQSPPMNPQSPPFSPTYPYHQAGGLTLSPPAHAYMLPPHGQNFPPLHISPILTGAASVPGSPPHPYLQPLPGPFHLNENQRSKRHHHHHNSNNNTNNNHHSGNSNGASAAAAAAAVAAAGSAAAAGGSAAVVAAAAAAAAAQELEDEQMMHYHSLNIYVRGLSSTINDDSFLDLCEEYGKVVSSKAILDQKTGECKGYGFAMYEREEDCQASIDGLNKAGLQASFARVGHESFSSRLRHLQDETSTNIYISNLPLDMTEQKLEDLFKPCLTVSNRILRDPQSGMSRGVGFARLSDRGSAMTIIEKFSGYSIPGSSAPLQVRFADSPAQKKLKNQTARKRMFRPRDFQSMGGFPIRQMPITPETMLGIAPTPMANMSAYYQNPANGYTYRSESAEQSTPPSGPEDSLASPPSESEKAVLAGLDNMTITEKQPVNQEES</sequence>
<feature type="region of interest" description="Disordered" evidence="4">
    <location>
        <begin position="195"/>
        <end position="247"/>
    </location>
</feature>
<dbReference type="SMART" id="SM00360">
    <property type="entry name" value="RRM"/>
    <property type="match status" value="2"/>
</dbReference>
<comment type="caution">
    <text evidence="6">The sequence shown here is derived from an EMBL/GenBank/DDBJ whole genome shotgun (WGS) entry which is preliminary data.</text>
</comment>
<feature type="compositionally biased region" description="Low complexity" evidence="4">
    <location>
        <begin position="232"/>
        <end position="247"/>
    </location>
</feature>
<feature type="region of interest" description="Disordered" evidence="4">
    <location>
        <begin position="1"/>
        <end position="38"/>
    </location>
</feature>
<name>A0ABR3ANW2_PHYBL</name>
<evidence type="ECO:0000256" key="1">
    <source>
        <dbReference type="ARBA" id="ARBA00022737"/>
    </source>
</evidence>
<feature type="compositionally biased region" description="Polar residues" evidence="4">
    <location>
        <begin position="565"/>
        <end position="578"/>
    </location>
</feature>
<evidence type="ECO:0000313" key="7">
    <source>
        <dbReference type="Proteomes" id="UP001448207"/>
    </source>
</evidence>